<keyword evidence="15" id="KW-1185">Reference proteome</keyword>
<dbReference type="EMBL" id="JACCBN010000001">
    <property type="protein sequence ID" value="NYD39221.1"/>
    <property type="molecule type" value="Genomic_DNA"/>
</dbReference>
<keyword evidence="5 13" id="KW-0812">Transmembrane</keyword>
<dbReference type="GO" id="GO:0008654">
    <property type="term" value="P:phospholipid biosynthetic process"/>
    <property type="evidence" value="ECO:0007669"/>
    <property type="project" value="UniProtKB-KW"/>
</dbReference>
<dbReference type="InterPro" id="IPR043130">
    <property type="entry name" value="CDP-OH_PTrfase_TM_dom"/>
</dbReference>
<evidence type="ECO:0000256" key="3">
    <source>
        <dbReference type="ARBA" id="ARBA00022516"/>
    </source>
</evidence>
<dbReference type="PANTHER" id="PTHR14269:SF61">
    <property type="entry name" value="CDP-DIACYLGLYCEROL--SERINE O-PHOSPHATIDYLTRANSFERASE"/>
    <property type="match status" value="1"/>
</dbReference>
<comment type="caution">
    <text evidence="14">The sequence shown here is derived from an EMBL/GenBank/DDBJ whole genome shotgun (WGS) entry which is preliminary data.</text>
</comment>
<dbReference type="Proteomes" id="UP000535890">
    <property type="component" value="Unassembled WGS sequence"/>
</dbReference>
<feature type="transmembrane region" description="Helical" evidence="13">
    <location>
        <begin position="103"/>
        <end position="122"/>
    </location>
</feature>
<sequence>MPAPTASAVRTAPGVRLLPNAVTVLALCSGLSGVQFMIAGNQVAAVAAIALAGVFDALDGRLARLLDASSRIGAELDSLSDCISFGVSPALILFLWSLHDLRVGWVVALVLVVSAALRLARFNTLADDTEAKPFAGEFFVGVPAPAGALVALTPLATELLLGPGWWSAPVTVAIWTVFSAGLMISRIPTASLKSVRVPPQAIAPALVLVALIAAAIVAVPFLLYPIAILAYLAHIPYAVYRYRWLDRHPEVWHVPPRQRRAVRRAHRRLGLLPPRRPLPRRVAGAAARAGRRTINRDRPGPQRLGTRRPRRGQDRS</sequence>
<reference evidence="14 15" key="1">
    <citation type="submission" date="2020-07" db="EMBL/GenBank/DDBJ databases">
        <title>Sequencing the genomes of 1000 actinobacteria strains.</title>
        <authorList>
            <person name="Klenk H.-P."/>
        </authorList>
    </citation>
    <scope>NUCLEOTIDE SEQUENCE [LARGE SCALE GENOMIC DNA]</scope>
    <source>
        <strain evidence="14 15">DSM 45772</strain>
    </source>
</reference>
<evidence type="ECO:0000256" key="9">
    <source>
        <dbReference type="ARBA" id="ARBA00023209"/>
    </source>
</evidence>
<evidence type="ECO:0000256" key="12">
    <source>
        <dbReference type="SAM" id="MobiDB-lite"/>
    </source>
</evidence>
<proteinExistence type="inferred from homology"/>
<feature type="transmembrane region" description="Helical" evidence="13">
    <location>
        <begin position="165"/>
        <end position="185"/>
    </location>
</feature>
<comment type="subcellular location">
    <subcellularLocation>
        <location evidence="1">Membrane</location>
        <topology evidence="1">Multi-pass membrane protein</topology>
    </subcellularLocation>
</comment>
<evidence type="ECO:0000256" key="5">
    <source>
        <dbReference type="ARBA" id="ARBA00022692"/>
    </source>
</evidence>
<keyword evidence="4 11" id="KW-0808">Transferase</keyword>
<feature type="transmembrane region" description="Helical" evidence="13">
    <location>
        <begin position="134"/>
        <end position="153"/>
    </location>
</feature>
<evidence type="ECO:0000256" key="11">
    <source>
        <dbReference type="RuleBase" id="RU003750"/>
    </source>
</evidence>
<evidence type="ECO:0000256" key="13">
    <source>
        <dbReference type="SAM" id="Phobius"/>
    </source>
</evidence>
<evidence type="ECO:0000313" key="14">
    <source>
        <dbReference type="EMBL" id="NYD39221.1"/>
    </source>
</evidence>
<feature type="transmembrane region" description="Helical" evidence="13">
    <location>
        <begin position="36"/>
        <end position="58"/>
    </location>
</feature>
<comment type="similarity">
    <text evidence="2 11">Belongs to the CDP-alcohol phosphatidyltransferase class-I family.</text>
</comment>
<dbReference type="GO" id="GO:0016020">
    <property type="term" value="C:membrane"/>
    <property type="evidence" value="ECO:0007669"/>
    <property type="project" value="UniProtKB-SubCell"/>
</dbReference>
<dbReference type="Pfam" id="PF01066">
    <property type="entry name" value="CDP-OH_P_transf"/>
    <property type="match status" value="1"/>
</dbReference>
<evidence type="ECO:0000256" key="10">
    <source>
        <dbReference type="ARBA" id="ARBA00023264"/>
    </source>
</evidence>
<dbReference type="InterPro" id="IPR048254">
    <property type="entry name" value="CDP_ALCOHOL_P_TRANSF_CS"/>
</dbReference>
<keyword evidence="3" id="KW-0444">Lipid biosynthesis</keyword>
<dbReference type="InterPro" id="IPR050324">
    <property type="entry name" value="CDP-alcohol_PTase-I"/>
</dbReference>
<evidence type="ECO:0000256" key="1">
    <source>
        <dbReference type="ARBA" id="ARBA00004141"/>
    </source>
</evidence>
<organism evidence="14 15">
    <name type="scientific">Actinomycetospora corticicola</name>
    <dbReference type="NCBI Taxonomy" id="663602"/>
    <lineage>
        <taxon>Bacteria</taxon>
        <taxon>Bacillati</taxon>
        <taxon>Actinomycetota</taxon>
        <taxon>Actinomycetes</taxon>
        <taxon>Pseudonocardiales</taxon>
        <taxon>Pseudonocardiaceae</taxon>
        <taxon>Actinomycetospora</taxon>
    </lineage>
</organism>
<dbReference type="GO" id="GO:0003882">
    <property type="term" value="F:CDP-diacylglycerol-serine O-phosphatidyltransferase activity"/>
    <property type="evidence" value="ECO:0007669"/>
    <property type="project" value="UniProtKB-EC"/>
</dbReference>
<dbReference type="PANTHER" id="PTHR14269">
    <property type="entry name" value="CDP-DIACYLGLYCEROL--GLYCEROL-3-PHOSPHATE 3-PHOSPHATIDYLTRANSFERASE-RELATED"/>
    <property type="match status" value="1"/>
</dbReference>
<keyword evidence="6 13" id="KW-1133">Transmembrane helix</keyword>
<name>A0A7Y9E152_9PSEU</name>
<keyword evidence="9" id="KW-0594">Phospholipid biosynthesis</keyword>
<evidence type="ECO:0000256" key="2">
    <source>
        <dbReference type="ARBA" id="ARBA00010441"/>
    </source>
</evidence>
<dbReference type="PROSITE" id="PS00379">
    <property type="entry name" value="CDP_ALCOHOL_P_TRANSF"/>
    <property type="match status" value="1"/>
</dbReference>
<feature type="transmembrane region" description="Helical" evidence="13">
    <location>
        <begin position="79"/>
        <end position="97"/>
    </location>
</feature>
<evidence type="ECO:0000256" key="4">
    <source>
        <dbReference type="ARBA" id="ARBA00022679"/>
    </source>
</evidence>
<evidence type="ECO:0000256" key="8">
    <source>
        <dbReference type="ARBA" id="ARBA00023136"/>
    </source>
</evidence>
<protein>
    <submittedName>
        <fullName evidence="14">CDP-diacylglycerol--serine O-phosphatidyltransferase</fullName>
        <ecNumber evidence="14">2.7.8.8</ecNumber>
    </submittedName>
</protein>
<gene>
    <name evidence="14" type="ORF">BJ983_005323</name>
</gene>
<dbReference type="Gene3D" id="1.20.120.1760">
    <property type="match status" value="1"/>
</dbReference>
<feature type="region of interest" description="Disordered" evidence="12">
    <location>
        <begin position="272"/>
        <end position="316"/>
    </location>
</feature>
<accession>A0A7Y9E152</accession>
<dbReference type="EC" id="2.7.8.8" evidence="14"/>
<keyword evidence="7" id="KW-0443">Lipid metabolism</keyword>
<keyword evidence="10" id="KW-1208">Phospholipid metabolism</keyword>
<evidence type="ECO:0000256" key="7">
    <source>
        <dbReference type="ARBA" id="ARBA00023098"/>
    </source>
</evidence>
<keyword evidence="8 13" id="KW-0472">Membrane</keyword>
<dbReference type="InterPro" id="IPR000462">
    <property type="entry name" value="CDP-OH_P_trans"/>
</dbReference>
<dbReference type="RefSeq" id="WP_179796572.1">
    <property type="nucleotide sequence ID" value="NZ_BAABHP010000001.1"/>
</dbReference>
<evidence type="ECO:0000256" key="6">
    <source>
        <dbReference type="ARBA" id="ARBA00022989"/>
    </source>
</evidence>
<evidence type="ECO:0000313" key="15">
    <source>
        <dbReference type="Proteomes" id="UP000535890"/>
    </source>
</evidence>
<dbReference type="AlphaFoldDB" id="A0A7Y9E152"/>